<dbReference type="Pfam" id="PF22871">
    <property type="entry name" value="AimR"/>
    <property type="match status" value="1"/>
</dbReference>
<keyword evidence="2" id="KW-1185">Reference proteome</keyword>
<dbReference type="KEGG" id="bcl:ABC2806"/>
<sequence length="379" mass="44263">MVVAKATIESAEYLYHVVKTYMNEKKLQQIDVSHATGIRKEYISRFLSAKGKNDLEFSTVLNLIRYLAASEYLEIMDNYCLKLEKPLGIMNALEYASNYERHDLTSNLLALHAGHKKGEIREWLEVYDLNKRRKTMSPYDVMDACRNLYGKVTSDEVKVKIDLIEAVSTYTKDYKSLLRMCDRIETKIKQLREGFIKESFKIRFFNLHANAVLYYKNDVETALEHTEYVIKNKVSPTFLVASAHLIRGQAQMYDRKEESIQNIRTAAKLFKLAGYSDYAQNLLENDLVFVQNYHRDIVDLENLKDGELAHQLLVRGDREKACEVLSKLDDKDPFTLLYKGMAFRDMSYFIEGHAIIVRDGKTFFKRAFEREFYQFAERG</sequence>
<dbReference type="Proteomes" id="UP000001168">
    <property type="component" value="Chromosome"/>
</dbReference>
<reference evidence="2" key="4">
    <citation type="submission" date="2003-10" db="EMBL/GenBank/DDBJ databases">
        <title>The complete genome sequence of the alkaliphilic Bacillus clausii KSM-K16.</title>
        <authorList>
            <person name="Takaki Y."/>
            <person name="Kageyama Y."/>
            <person name="Shimamura S."/>
            <person name="Suzuki H."/>
            <person name="Nishi S."/>
            <person name="Hatada Y."/>
            <person name="Kawai S."/>
            <person name="Ito S."/>
            <person name="Horikoshi K."/>
        </authorList>
    </citation>
    <scope>NUCLEOTIDE SEQUENCE [LARGE SCALE GENOMIC DNA]</scope>
    <source>
        <strain evidence="2">KSM-K16</strain>
    </source>
</reference>
<gene>
    <name evidence="1" type="ordered locus">ABC2806</name>
</gene>
<accession>Q5WE70</accession>
<dbReference type="EMBL" id="AP006627">
    <property type="protein sequence ID" value="BAD65340.1"/>
    <property type="molecule type" value="Genomic_DNA"/>
</dbReference>
<dbReference type="SUPFAM" id="SSF47413">
    <property type="entry name" value="lambda repressor-like DNA-binding domains"/>
    <property type="match status" value="1"/>
</dbReference>
<reference evidence="1 2" key="1">
    <citation type="journal article" date="1994" name="J. Ferment. Bioeng.">
        <title>Molecular cloning and nucleotide sequence of the gene for an alkaline protease from the alkalophilic Bacillus sp. KSM-K16.</title>
        <authorList>
            <person name="Hakamada Y."/>
            <person name="Kobayashi T."/>
            <person name="Hitomi J."/>
            <person name="Kawai S."/>
            <person name="Ito S."/>
        </authorList>
    </citation>
    <scope>NUCLEOTIDE SEQUENCE [LARGE SCALE GENOMIC DNA]</scope>
    <source>
        <strain evidence="1 2">KSM-K16</strain>
    </source>
</reference>
<dbReference type="OrthoDB" id="2942564at2"/>
<dbReference type="HOGENOM" id="CLU_755776_0_0_9"/>
<dbReference type="AlphaFoldDB" id="Q5WE70"/>
<reference evidence="1 2" key="3">
    <citation type="journal article" date="1997" name="Protein Eng.">
        <title>High-resolution crystal structure of M-protease: phylogeny aided analysis of the high-alkaline adaptation mechanism.</title>
        <authorList>
            <person name="Shirai T."/>
            <person name="Suzuki A."/>
            <person name="Yamane T."/>
            <person name="Ashida T."/>
            <person name="Kobayashi T."/>
            <person name="Ito S."/>
        </authorList>
    </citation>
    <scope>NUCLEOTIDE SEQUENCE [LARGE SCALE GENOMIC DNA]</scope>
    <source>
        <strain evidence="1 2">KSM-K16</strain>
    </source>
</reference>
<dbReference type="InterPro" id="IPR010982">
    <property type="entry name" value="Lambda_DNA-bd_dom_sf"/>
</dbReference>
<dbReference type="eggNOG" id="ENOG5030DFA">
    <property type="taxonomic scope" value="Bacteria"/>
</dbReference>
<reference evidence="1 2" key="2">
    <citation type="journal article" date="1995" name="Appl. Microbiol. Biotechnol.">
        <title>Purification and properties of an alkaline protease from alkalophilic Bacillus sp. KSM-K16.</title>
        <authorList>
            <person name="Kobayashi T."/>
            <person name="Hakamada Y."/>
            <person name="Adachi S."/>
            <person name="Hitomi J."/>
            <person name="Yoshimatsu T."/>
            <person name="Koike K."/>
            <person name="Kawai S."/>
            <person name="Ito S."/>
        </authorList>
    </citation>
    <scope>NUCLEOTIDE SEQUENCE [LARGE SCALE GENOMIC DNA]</scope>
    <source>
        <strain evidence="1 2">KSM-K16</strain>
    </source>
</reference>
<name>Q5WE70_SHOC1</name>
<dbReference type="RefSeq" id="WP_011247648.1">
    <property type="nucleotide sequence ID" value="NC_006582.1"/>
</dbReference>
<dbReference type="GO" id="GO:0003677">
    <property type="term" value="F:DNA binding"/>
    <property type="evidence" value="ECO:0007669"/>
    <property type="project" value="InterPro"/>
</dbReference>
<reference evidence="1 2" key="5">
    <citation type="journal article" date="2007" name="Extremophiles">
        <title>Intragenomic diversity of the V1 regions of 16S rRNA genes in high-alkaline protease-producing Bacillus clausii spp.</title>
        <authorList>
            <person name="Kageyama Y."/>
            <person name="Takaki Y."/>
            <person name="Shimamura S."/>
            <person name="Nishi S."/>
            <person name="Nogi Y."/>
            <person name="Uchimura K."/>
            <person name="Kobayashi T."/>
            <person name="Hitomi J."/>
            <person name="Ozaki K."/>
            <person name="Kawai S."/>
            <person name="Ito S."/>
            <person name="Horikoshi K."/>
        </authorList>
    </citation>
    <scope>NUCLEOTIDE SEQUENCE [LARGE SCALE GENOMIC DNA]</scope>
    <source>
        <strain evidence="1 2">KSM-K16</strain>
    </source>
</reference>
<protein>
    <submittedName>
        <fullName evidence="1">Bacteriophage SPBc2 related protein</fullName>
    </submittedName>
</protein>
<evidence type="ECO:0000313" key="1">
    <source>
        <dbReference type="EMBL" id="BAD65340.1"/>
    </source>
</evidence>
<dbReference type="NCBIfam" id="NF038310">
    <property type="entry name" value="lysogeny_AimR"/>
    <property type="match status" value="1"/>
</dbReference>
<dbReference type="InterPro" id="IPR047705">
    <property type="entry name" value="AimR-like"/>
</dbReference>
<proteinExistence type="predicted"/>
<organism evidence="1 2">
    <name type="scientific">Shouchella clausii (strain KSM-K16)</name>
    <name type="common">Alkalihalobacillus clausii</name>
    <dbReference type="NCBI Taxonomy" id="66692"/>
    <lineage>
        <taxon>Bacteria</taxon>
        <taxon>Bacillati</taxon>
        <taxon>Bacillota</taxon>
        <taxon>Bacilli</taxon>
        <taxon>Bacillales</taxon>
        <taxon>Bacillaceae</taxon>
        <taxon>Shouchella</taxon>
    </lineage>
</organism>
<evidence type="ECO:0000313" key="2">
    <source>
        <dbReference type="Proteomes" id="UP000001168"/>
    </source>
</evidence>